<sequence length="415" mass="41352">MRASQGGAAFSWWMLSNVGAGAATGSFLTLLLPPFITSVTGEPWRVGIVFAVLSLAAAVGPLVGAAVDRTATHRGVYTLSILAMALAYGLLAVDAAIEWYSPLFGLILGAAWATQGTIGPAFIVGVGDPPELTARRLTGFSLAYPAGVLLGALVVAGGLALGFEPVAFFVTCAVVLAGFAAATWFTSGAVSRRLAAASARPGPAKDDLPAASGTKAAPRGLRAAFVAFLVVVFVSSLGSNGLVSQLANIMPAVYGFSDVATALLVGLAGLLNVVTLVIAGRSMARTSSIGVFSTGTLVRAAGALAMALIGLATSPLLILAAVAMLVAYQGIPIPRLAAPDVAARLAAASPTRANGAYFASSAIGSTVGCVLAGVVAVEGYEGVLWVAALAGVAASVVAVLWLTPASRPAFAGERG</sequence>
<comment type="caution">
    <text evidence="2">The sequence shown here is derived from an EMBL/GenBank/DDBJ whole genome shotgun (WGS) entry which is preliminary data.</text>
</comment>
<dbReference type="RefSeq" id="WP_156998375.1">
    <property type="nucleotide sequence ID" value="NZ_BAAANU010000009.1"/>
</dbReference>
<evidence type="ECO:0000256" key="1">
    <source>
        <dbReference type="SAM" id="Phobius"/>
    </source>
</evidence>
<dbReference type="Proteomes" id="UP001139722">
    <property type="component" value="Unassembled WGS sequence"/>
</dbReference>
<dbReference type="InterPro" id="IPR036259">
    <property type="entry name" value="MFS_trans_sf"/>
</dbReference>
<keyword evidence="1" id="KW-1133">Transmembrane helix</keyword>
<name>A0A9X2GZP8_9MICO</name>
<dbReference type="Pfam" id="PF07690">
    <property type="entry name" value="MFS_1"/>
    <property type="match status" value="1"/>
</dbReference>
<evidence type="ECO:0000313" key="3">
    <source>
        <dbReference type="Proteomes" id="UP001139722"/>
    </source>
</evidence>
<evidence type="ECO:0000313" key="2">
    <source>
        <dbReference type="EMBL" id="MCP2370476.1"/>
    </source>
</evidence>
<feature type="transmembrane region" description="Helical" evidence="1">
    <location>
        <begin position="383"/>
        <end position="402"/>
    </location>
</feature>
<keyword evidence="3" id="KW-1185">Reference proteome</keyword>
<feature type="transmembrane region" description="Helical" evidence="1">
    <location>
        <begin position="44"/>
        <end position="64"/>
    </location>
</feature>
<keyword evidence="1" id="KW-0812">Transmembrane</keyword>
<feature type="transmembrane region" description="Helical" evidence="1">
    <location>
        <begin position="166"/>
        <end position="185"/>
    </location>
</feature>
<dbReference type="Gene3D" id="1.20.1250.20">
    <property type="entry name" value="MFS general substrate transporter like domains"/>
    <property type="match status" value="2"/>
</dbReference>
<organism evidence="2 3">
    <name type="scientific">Agromyces terreus</name>
    <dbReference type="NCBI Taxonomy" id="424795"/>
    <lineage>
        <taxon>Bacteria</taxon>
        <taxon>Bacillati</taxon>
        <taxon>Actinomycetota</taxon>
        <taxon>Actinomycetes</taxon>
        <taxon>Micrococcales</taxon>
        <taxon>Microbacteriaceae</taxon>
        <taxon>Agromyces</taxon>
    </lineage>
</organism>
<feature type="transmembrane region" description="Helical" evidence="1">
    <location>
        <begin position="355"/>
        <end position="377"/>
    </location>
</feature>
<dbReference type="SUPFAM" id="SSF103473">
    <property type="entry name" value="MFS general substrate transporter"/>
    <property type="match status" value="1"/>
</dbReference>
<gene>
    <name evidence="2" type="ORF">BJ978_001152</name>
</gene>
<dbReference type="AlphaFoldDB" id="A0A9X2GZP8"/>
<feature type="transmembrane region" description="Helical" evidence="1">
    <location>
        <begin position="103"/>
        <end position="125"/>
    </location>
</feature>
<dbReference type="OrthoDB" id="5150412at2"/>
<keyword evidence="1" id="KW-0472">Membrane</keyword>
<protein>
    <submittedName>
        <fullName evidence="2">MFS family arabinose efflux permease</fullName>
    </submittedName>
</protein>
<accession>A0A9X2GZP8</accession>
<feature type="transmembrane region" description="Helical" evidence="1">
    <location>
        <begin position="221"/>
        <end position="239"/>
    </location>
</feature>
<reference evidence="2" key="1">
    <citation type="submission" date="2022-06" db="EMBL/GenBank/DDBJ databases">
        <title>Sequencing the genomes of 1000 actinobacteria strains.</title>
        <authorList>
            <person name="Klenk H.-P."/>
        </authorList>
    </citation>
    <scope>NUCLEOTIDE SEQUENCE</scope>
    <source>
        <strain evidence="2">DSM 22016</strain>
    </source>
</reference>
<feature type="transmembrane region" description="Helical" evidence="1">
    <location>
        <begin position="137"/>
        <end position="160"/>
    </location>
</feature>
<feature type="transmembrane region" description="Helical" evidence="1">
    <location>
        <begin position="76"/>
        <end position="97"/>
    </location>
</feature>
<feature type="transmembrane region" description="Helical" evidence="1">
    <location>
        <begin position="259"/>
        <end position="279"/>
    </location>
</feature>
<dbReference type="EMBL" id="JAMZDY010000001">
    <property type="protein sequence ID" value="MCP2370476.1"/>
    <property type="molecule type" value="Genomic_DNA"/>
</dbReference>
<dbReference type="GO" id="GO:0022857">
    <property type="term" value="F:transmembrane transporter activity"/>
    <property type="evidence" value="ECO:0007669"/>
    <property type="project" value="InterPro"/>
</dbReference>
<feature type="transmembrane region" description="Helical" evidence="1">
    <location>
        <begin position="12"/>
        <end position="32"/>
    </location>
</feature>
<proteinExistence type="predicted"/>
<dbReference type="InterPro" id="IPR011701">
    <property type="entry name" value="MFS"/>
</dbReference>